<keyword evidence="5" id="KW-1185">Reference proteome</keyword>
<reference evidence="4 5" key="1">
    <citation type="submission" date="2015-06" db="EMBL/GenBank/DDBJ databases">
        <title>Draft genome sequence of an Alphaproteobacteria species associated to the Mediterranean sponge Oscarella lobularis.</title>
        <authorList>
            <person name="Jourda C."/>
            <person name="Santini S."/>
            <person name="Claverie J.-M."/>
        </authorList>
    </citation>
    <scope>NUCLEOTIDE SEQUENCE [LARGE SCALE GENOMIC DNA]</scope>
    <source>
        <strain evidence="4">IGS</strain>
    </source>
</reference>
<comment type="caution">
    <text evidence="4">The sequence shown here is derived from an EMBL/GenBank/DDBJ whole genome shotgun (WGS) entry which is preliminary data.</text>
</comment>
<dbReference type="GO" id="GO:0005737">
    <property type="term" value="C:cytoplasm"/>
    <property type="evidence" value="ECO:0007669"/>
    <property type="project" value="TreeGrafter"/>
</dbReference>
<dbReference type="GO" id="GO:0046872">
    <property type="term" value="F:metal ion binding"/>
    <property type="evidence" value="ECO:0007669"/>
    <property type="project" value="UniProtKB-KW"/>
</dbReference>
<dbReference type="GO" id="GO:0008484">
    <property type="term" value="F:sulfuric ester hydrolase activity"/>
    <property type="evidence" value="ECO:0007669"/>
    <property type="project" value="TreeGrafter"/>
</dbReference>
<dbReference type="PANTHER" id="PTHR45953:SF1">
    <property type="entry name" value="IDURONATE 2-SULFATASE"/>
    <property type="match status" value="1"/>
</dbReference>
<evidence type="ECO:0000256" key="2">
    <source>
        <dbReference type="ARBA" id="ARBA00022801"/>
    </source>
</evidence>
<feature type="domain" description="Sulfatase N-terminal" evidence="3">
    <location>
        <begin position="6"/>
        <end position="387"/>
    </location>
</feature>
<accession>A0A0J9E5G1</accession>
<dbReference type="FunFam" id="3.40.720.10:FF:000062">
    <property type="entry name" value="Probable sulfatase"/>
    <property type="match status" value="1"/>
</dbReference>
<dbReference type="OrthoDB" id="9795675at2"/>
<gene>
    <name evidence="4" type="ORF">AIOL_002955</name>
</gene>
<keyword evidence="1" id="KW-0479">Metal-binding</keyword>
<protein>
    <submittedName>
        <fullName evidence="4">Sulfatase family protein</fullName>
        <ecNumber evidence="4">3.1.3.-</ecNumber>
    </submittedName>
</protein>
<dbReference type="Gene3D" id="3.40.720.10">
    <property type="entry name" value="Alkaline Phosphatase, subunit A"/>
    <property type="match status" value="1"/>
</dbReference>
<dbReference type="Pfam" id="PF00884">
    <property type="entry name" value="Sulfatase"/>
    <property type="match status" value="1"/>
</dbReference>
<evidence type="ECO:0000313" key="4">
    <source>
        <dbReference type="EMBL" id="KMW57987.1"/>
    </source>
</evidence>
<organism evidence="4 5">
    <name type="scientific">Candidatus Rhodobacter oscarellae</name>
    <dbReference type="NCBI Taxonomy" id="1675527"/>
    <lineage>
        <taxon>Bacteria</taxon>
        <taxon>Pseudomonadati</taxon>
        <taxon>Pseudomonadota</taxon>
        <taxon>Alphaproteobacteria</taxon>
        <taxon>Rhodobacterales</taxon>
        <taxon>Rhodobacter group</taxon>
        <taxon>Rhodobacter</taxon>
    </lineage>
</organism>
<evidence type="ECO:0000256" key="1">
    <source>
        <dbReference type="ARBA" id="ARBA00022723"/>
    </source>
</evidence>
<dbReference type="PATRIC" id="fig|1675527.3.peg.3095"/>
<dbReference type="EC" id="3.1.3.-" evidence="4"/>
<dbReference type="InterPro" id="IPR000917">
    <property type="entry name" value="Sulfatase_N"/>
</dbReference>
<proteinExistence type="predicted"/>
<dbReference type="PANTHER" id="PTHR45953">
    <property type="entry name" value="IDURONATE 2-SULFATASE"/>
    <property type="match status" value="1"/>
</dbReference>
<name>A0A0J9E5G1_9RHOB</name>
<evidence type="ECO:0000313" key="5">
    <source>
        <dbReference type="Proteomes" id="UP000037178"/>
    </source>
</evidence>
<evidence type="ECO:0000259" key="3">
    <source>
        <dbReference type="Pfam" id="PF00884"/>
    </source>
</evidence>
<dbReference type="Proteomes" id="UP000037178">
    <property type="component" value="Unassembled WGS sequence"/>
</dbReference>
<dbReference type="STRING" id="1675527.AIOL_002955"/>
<sequence length="542" mass="61298">MPERAQNVLFIMADQLRWDYLSCYGHPHLHTPHLDALAADGMRFNRAYVQSPICGPSRMCTYTGRYCRSHGATWNGVPLRVGERAMGDHLREIGVQSVIVGKTHMVPDRAGLDWLGIDPASKVGLRHAECGFDPFDRDDGLHPNTGYNPEPAYNRFLREKGYNSPNPWDEHANSGLDAEGKRRSGWFLKYSDLPADIPEALSETPYMTTRAMEFMAQAQASGAGPWLCHLSFIKPHWPYIVPPPYHDMYGPGDVLPPVRSEAERATDHPVFKGYIDSRICRSFARDDVREKIIPAYMGLVKQIDDQMGRLFSWMKENGLWDDTMIVFTSDHGDYLGDHWMGEKDLFHDQSARIPLIIRDPRAGAQRGAVSDALVESIDLAPTFQGFFGGAPRPHHYEGRDLTALLHGEAPKLRDFAFSEYDYATRPAREAIGNAQEDARLWMVRDARWKLTYAEGFRPMLFDMESDPDELLDLGASDAPAAAAARARLTEALFAWTRRHHNRHTKDPQWFDDVLGKEPPGVLIGYWDEEDLAADGLSFMPAR</sequence>
<dbReference type="EMBL" id="LFTY01000002">
    <property type="protein sequence ID" value="KMW57987.1"/>
    <property type="molecule type" value="Genomic_DNA"/>
</dbReference>
<dbReference type="InterPro" id="IPR017850">
    <property type="entry name" value="Alkaline_phosphatase_core_sf"/>
</dbReference>
<dbReference type="SUPFAM" id="SSF53649">
    <property type="entry name" value="Alkaline phosphatase-like"/>
    <property type="match status" value="1"/>
</dbReference>
<dbReference type="RefSeq" id="WP_049643645.1">
    <property type="nucleotide sequence ID" value="NZ_LFTY01000002.1"/>
</dbReference>
<dbReference type="AlphaFoldDB" id="A0A0J9E5G1"/>
<keyword evidence="2 4" id="KW-0378">Hydrolase</keyword>